<proteinExistence type="predicted"/>
<evidence type="ECO:0000313" key="2">
    <source>
        <dbReference type="EMBL" id="QNO16501.1"/>
    </source>
</evidence>
<organism evidence="2 3">
    <name type="scientific">Alkalicella caledoniensis</name>
    <dbReference type="NCBI Taxonomy" id="2731377"/>
    <lineage>
        <taxon>Bacteria</taxon>
        <taxon>Bacillati</taxon>
        <taxon>Bacillota</taxon>
        <taxon>Clostridia</taxon>
        <taxon>Eubacteriales</taxon>
        <taxon>Proteinivoracaceae</taxon>
        <taxon>Alkalicella</taxon>
    </lineage>
</organism>
<keyword evidence="1" id="KW-0175">Coiled coil</keyword>
<evidence type="ECO:0000256" key="1">
    <source>
        <dbReference type="SAM" id="Coils"/>
    </source>
</evidence>
<feature type="coiled-coil region" evidence="1">
    <location>
        <begin position="14"/>
        <end position="69"/>
    </location>
</feature>
<evidence type="ECO:0000313" key="3">
    <source>
        <dbReference type="Proteomes" id="UP000516160"/>
    </source>
</evidence>
<dbReference type="Proteomes" id="UP000516160">
    <property type="component" value="Chromosome"/>
</dbReference>
<protein>
    <submittedName>
        <fullName evidence="2">Uncharacterized protein</fullName>
    </submittedName>
</protein>
<name>A0A7G9WCT9_ALKCA</name>
<dbReference type="EMBL" id="CP058559">
    <property type="protein sequence ID" value="QNO16501.1"/>
    <property type="molecule type" value="Genomic_DNA"/>
</dbReference>
<dbReference type="AlphaFoldDB" id="A0A7G9WCT9"/>
<reference evidence="2 3" key="1">
    <citation type="submission" date="2020-07" db="EMBL/GenBank/DDBJ databases">
        <title>Alkalicella. sp. LB2 genome.</title>
        <authorList>
            <person name="Postec A."/>
            <person name="Quemeneur M."/>
        </authorList>
    </citation>
    <scope>NUCLEOTIDE SEQUENCE [LARGE SCALE GENOMIC DNA]</scope>
    <source>
        <strain evidence="2 3">LB2</strain>
    </source>
</reference>
<accession>A0A7G9WCT9</accession>
<dbReference type="KEGG" id="acae:HYG86_17840"/>
<dbReference type="RefSeq" id="WP_213166894.1">
    <property type="nucleotide sequence ID" value="NZ_CP058559.1"/>
</dbReference>
<gene>
    <name evidence="2" type="ORF">HYG86_17840</name>
</gene>
<keyword evidence="3" id="KW-1185">Reference proteome</keyword>
<sequence length="79" mass="9352">MSVEKEISILKEQLETIKSKRYKAEAKLEELVKQREGILAEIKELNIDPNDLENEIRKMEQEVSELLKKTKEMLPRELL</sequence>